<dbReference type="PANTHER" id="PTHR38605">
    <property type="entry name" value="ATPASE-RELATED"/>
    <property type="match status" value="1"/>
</dbReference>
<evidence type="ECO:0000313" key="2">
    <source>
        <dbReference type="Proteomes" id="UP000184520"/>
    </source>
</evidence>
<dbReference type="Proteomes" id="UP000184520">
    <property type="component" value="Unassembled WGS sequence"/>
</dbReference>
<dbReference type="AlphaFoldDB" id="A0A1M5NC71"/>
<evidence type="ECO:0008006" key="3">
    <source>
        <dbReference type="Google" id="ProtNLM"/>
    </source>
</evidence>
<sequence length="459" mass="52968">MRKLIDAILTPAKQARTLGANQWQRWFLQSEHRFTITGLSRSGKSMLFTSLMTVLKYRSEEQYQCLPLLRYLPMELVDQMWLEPLNDLPMFPVEQHIEDLAAGQWPPATESVAGFKLIVRLRQAHQLKRYLLPYTDVVFEFIDYPGEWLSDLPMLGKTYTQWSDSAWAQQMNAPQQRYAKSWHDCVNAFDFEQPPTPGNVQQLVNAYRRYLQEAKSKGISMLQPGSFLIPGSGFDFTQQGFTPLPSRISSDVASPWTQCFTQHFEAFKHQWLEKLKKDTFRQTDKQIILVDLFEGLNHSRSHLYQLRETLSHLADTFVYGNENWFKRHVLQQQGIAKVAFVATKADLVPVGQRDALLSLLKDVTRGATARFKDGEVQFEHFLVSAIQATDEGSHDNALRYMNDEGRYMEAEFEALPPDLKSMPEDEHYPVLPAAVPPDYLARMLNGKGLDRLLQFLLEK</sequence>
<name>A0A1M5NC71_9ALTE</name>
<dbReference type="RefSeq" id="WP_073324143.1">
    <property type="nucleotide sequence ID" value="NZ_FQWD01000005.1"/>
</dbReference>
<protein>
    <recommendedName>
        <fullName evidence="3">YcjX family protein</fullName>
    </recommendedName>
</protein>
<reference evidence="2" key="1">
    <citation type="submission" date="2016-11" db="EMBL/GenBank/DDBJ databases">
        <authorList>
            <person name="Varghese N."/>
            <person name="Submissions S."/>
        </authorList>
    </citation>
    <scope>NUCLEOTIDE SEQUENCE [LARGE SCALE GENOMIC DNA]</scope>
    <source>
        <strain evidence="2">CGMCC 1.8995</strain>
    </source>
</reference>
<dbReference type="PANTHER" id="PTHR38605:SF1">
    <property type="entry name" value="ATPASE"/>
    <property type="match status" value="1"/>
</dbReference>
<dbReference type="STRING" id="634436.SAMN05216361_3168"/>
<proteinExistence type="predicted"/>
<organism evidence="1 2">
    <name type="scientific">Marisediminitalea aggregata</name>
    <dbReference type="NCBI Taxonomy" id="634436"/>
    <lineage>
        <taxon>Bacteria</taxon>
        <taxon>Pseudomonadati</taxon>
        <taxon>Pseudomonadota</taxon>
        <taxon>Gammaproteobacteria</taxon>
        <taxon>Alteromonadales</taxon>
        <taxon>Alteromonadaceae</taxon>
        <taxon>Marisediminitalea</taxon>
    </lineage>
</organism>
<dbReference type="Pfam" id="PF04317">
    <property type="entry name" value="DUF463"/>
    <property type="match status" value="1"/>
</dbReference>
<gene>
    <name evidence="1" type="ORF">SAMN05216361_3168</name>
</gene>
<dbReference type="EMBL" id="FQWD01000005">
    <property type="protein sequence ID" value="SHG87091.1"/>
    <property type="molecule type" value="Genomic_DNA"/>
</dbReference>
<dbReference type="InterPro" id="IPR007413">
    <property type="entry name" value="YcjX-like"/>
</dbReference>
<accession>A0A1M5NC71</accession>
<evidence type="ECO:0000313" key="1">
    <source>
        <dbReference type="EMBL" id="SHG87091.1"/>
    </source>
</evidence>
<dbReference type="OrthoDB" id="9777645at2"/>
<keyword evidence="2" id="KW-1185">Reference proteome</keyword>